<dbReference type="EMBL" id="GBRH01181271">
    <property type="protein sequence ID" value="JAE16625.1"/>
    <property type="molecule type" value="Transcribed_RNA"/>
</dbReference>
<sequence>MGNPVRVFISLGDAPIHPVLAACGFDLI</sequence>
<name>A0A0A9FUW5_ARUDO</name>
<reference evidence="1" key="1">
    <citation type="submission" date="2014-09" db="EMBL/GenBank/DDBJ databases">
        <authorList>
            <person name="Magalhaes I.L.F."/>
            <person name="Oliveira U."/>
            <person name="Santos F.R."/>
            <person name="Vidigal T.H.D.A."/>
            <person name="Brescovit A.D."/>
            <person name="Santos A.J."/>
        </authorList>
    </citation>
    <scope>NUCLEOTIDE SEQUENCE</scope>
    <source>
        <tissue evidence="1">Shoot tissue taken approximately 20 cm above the soil surface</tissue>
    </source>
</reference>
<organism evidence="1">
    <name type="scientific">Arundo donax</name>
    <name type="common">Giant reed</name>
    <name type="synonym">Donax arundinaceus</name>
    <dbReference type="NCBI Taxonomy" id="35708"/>
    <lineage>
        <taxon>Eukaryota</taxon>
        <taxon>Viridiplantae</taxon>
        <taxon>Streptophyta</taxon>
        <taxon>Embryophyta</taxon>
        <taxon>Tracheophyta</taxon>
        <taxon>Spermatophyta</taxon>
        <taxon>Magnoliopsida</taxon>
        <taxon>Liliopsida</taxon>
        <taxon>Poales</taxon>
        <taxon>Poaceae</taxon>
        <taxon>PACMAD clade</taxon>
        <taxon>Arundinoideae</taxon>
        <taxon>Arundineae</taxon>
        <taxon>Arundo</taxon>
    </lineage>
</organism>
<accession>A0A0A9FUW5</accession>
<evidence type="ECO:0000313" key="1">
    <source>
        <dbReference type="EMBL" id="JAE16625.1"/>
    </source>
</evidence>
<dbReference type="AlphaFoldDB" id="A0A0A9FUW5"/>
<reference evidence="1" key="2">
    <citation type="journal article" date="2015" name="Data Brief">
        <title>Shoot transcriptome of the giant reed, Arundo donax.</title>
        <authorList>
            <person name="Barrero R.A."/>
            <person name="Guerrero F.D."/>
            <person name="Moolhuijzen P."/>
            <person name="Goolsby J.A."/>
            <person name="Tidwell J."/>
            <person name="Bellgard S.E."/>
            <person name="Bellgard M.I."/>
        </authorList>
    </citation>
    <scope>NUCLEOTIDE SEQUENCE</scope>
    <source>
        <tissue evidence="1">Shoot tissue taken approximately 20 cm above the soil surface</tissue>
    </source>
</reference>
<protein>
    <submittedName>
        <fullName evidence="1">Uncharacterized protein</fullName>
    </submittedName>
</protein>
<proteinExistence type="predicted"/>